<comment type="similarity">
    <text evidence="1">Belongs to the CCDC53 family.</text>
</comment>
<dbReference type="GO" id="GO:0071203">
    <property type="term" value="C:WASH complex"/>
    <property type="evidence" value="ECO:0007669"/>
    <property type="project" value="InterPro"/>
</dbReference>
<evidence type="ECO:0000313" key="4">
    <source>
        <dbReference type="EMBL" id="CAK7923708.1"/>
    </source>
</evidence>
<dbReference type="PANTHER" id="PTHR13015">
    <property type="entry name" value="PROTEIN AD-016-RELATED"/>
    <property type="match status" value="1"/>
</dbReference>
<reference evidence="4" key="1">
    <citation type="submission" date="2024-01" db="EMBL/GenBank/DDBJ databases">
        <authorList>
            <person name="Webb A."/>
        </authorList>
    </citation>
    <scope>NUCLEOTIDE SEQUENCE</scope>
    <source>
        <strain evidence="4">Pm1</strain>
    </source>
</reference>
<feature type="compositionally biased region" description="Acidic residues" evidence="2">
    <location>
        <begin position="533"/>
        <end position="542"/>
    </location>
</feature>
<protein>
    <recommendedName>
        <fullName evidence="6">WASH complex subunit 3</fullName>
    </recommendedName>
</protein>
<accession>A0AAV1TPF2</accession>
<proteinExistence type="inferred from homology"/>
<feature type="chain" id="PRO_5043640142" description="WASH complex subunit 3" evidence="3">
    <location>
        <begin position="22"/>
        <end position="542"/>
    </location>
</feature>
<evidence type="ECO:0000313" key="5">
    <source>
        <dbReference type="Proteomes" id="UP001162060"/>
    </source>
</evidence>
<dbReference type="AlphaFoldDB" id="A0AAV1TPF2"/>
<evidence type="ECO:0000256" key="2">
    <source>
        <dbReference type="SAM" id="MobiDB-lite"/>
    </source>
</evidence>
<feature type="region of interest" description="Disordered" evidence="2">
    <location>
        <begin position="502"/>
        <end position="542"/>
    </location>
</feature>
<feature type="signal peptide" evidence="3">
    <location>
        <begin position="1"/>
        <end position="21"/>
    </location>
</feature>
<gene>
    <name evidence="4" type="ORF">PM001_LOCUS8858</name>
</gene>
<evidence type="ECO:0000256" key="3">
    <source>
        <dbReference type="SAM" id="SignalP"/>
    </source>
</evidence>
<feature type="region of interest" description="Disordered" evidence="2">
    <location>
        <begin position="304"/>
        <end position="345"/>
    </location>
</feature>
<dbReference type="Pfam" id="PF10152">
    <property type="entry name" value="CCDC53"/>
    <property type="match status" value="2"/>
</dbReference>
<dbReference type="GO" id="GO:0006887">
    <property type="term" value="P:exocytosis"/>
    <property type="evidence" value="ECO:0007669"/>
    <property type="project" value="TreeGrafter"/>
</dbReference>
<name>A0AAV1TPF2_9STRA</name>
<dbReference type="PANTHER" id="PTHR13015:SF0">
    <property type="entry name" value="WASH COMPLEX SUBUNIT 3"/>
    <property type="match status" value="1"/>
</dbReference>
<dbReference type="Proteomes" id="UP001162060">
    <property type="component" value="Unassembled WGS sequence"/>
</dbReference>
<comment type="caution">
    <text evidence="4">The sequence shown here is derived from an EMBL/GenBank/DDBJ whole genome shotgun (WGS) entry which is preliminary data.</text>
</comment>
<dbReference type="GO" id="GO:0030041">
    <property type="term" value="P:actin filament polymerization"/>
    <property type="evidence" value="ECO:0007669"/>
    <property type="project" value="TreeGrafter"/>
</dbReference>
<dbReference type="EMBL" id="CAKLBY020000070">
    <property type="protein sequence ID" value="CAK7923708.1"/>
    <property type="molecule type" value="Genomic_DNA"/>
</dbReference>
<sequence>MVLSNRHLVFVPSLLLGVVEHSANVDIVGAGRVPFAPAPAEDDAELPMDLSQLPAIPAAKSLVLINNFVANTTRFLNHFAHECEERITRVSDNVTRVEILLAILEAKLNSIPDLSVTDAEVAAAATSDDVRKLNSNQMDLGISDQDLPSMDTAAANEMPLPPPPPPAEHVEVVVDGMPPPPPPPPPPLSMDGLEMALTVPRPPSPGALSLTDSMPPSHGDFHAPPPDEVSVQSDGPSMLKLKDDPVYAKYFTMRRLGIPDSVIEHKLMMDGMSTNILTMDPEGPSPSGGFAPTLNLEPSGPILPIMAPPPPTEVEGASSSDFEDDDDVMDSVRTLPPPPPSLVEPRHTDQLPSGNIGMPFPPPLPLVSPTMSTTEPLSLFGDGLPAALPPPPLPSAGYPAPPESEIEGSSDDDIEEFNVDDRAPVPGDVGVMKVKDDPAFEKYFKMRKLGMPDSVIQHKLMMDGVTADILNMDPEGPSPNATGAVPAAPMATGIDLAQLPLPPILPPLLPPGGLPLPPLPPGGLPPPPVDRYDDSDSDFDSD</sequence>
<organism evidence="4 5">
    <name type="scientific">Peronospora matthiolae</name>
    <dbReference type="NCBI Taxonomy" id="2874970"/>
    <lineage>
        <taxon>Eukaryota</taxon>
        <taxon>Sar</taxon>
        <taxon>Stramenopiles</taxon>
        <taxon>Oomycota</taxon>
        <taxon>Peronosporomycetes</taxon>
        <taxon>Peronosporales</taxon>
        <taxon>Peronosporaceae</taxon>
        <taxon>Peronospora</taxon>
    </lineage>
</organism>
<keyword evidence="3" id="KW-0732">Signal</keyword>
<evidence type="ECO:0008006" key="6">
    <source>
        <dbReference type="Google" id="ProtNLM"/>
    </source>
</evidence>
<feature type="region of interest" description="Disordered" evidence="2">
    <location>
        <begin position="202"/>
        <end position="237"/>
    </location>
</feature>
<dbReference type="InterPro" id="IPR019309">
    <property type="entry name" value="WASHC3"/>
</dbReference>
<feature type="compositionally biased region" description="Pro residues" evidence="2">
    <location>
        <begin position="502"/>
        <end position="529"/>
    </location>
</feature>
<evidence type="ECO:0000256" key="1">
    <source>
        <dbReference type="ARBA" id="ARBA00006290"/>
    </source>
</evidence>